<dbReference type="InterPro" id="IPR007649">
    <property type="entry name" value="DUF591"/>
</dbReference>
<evidence type="ECO:0000313" key="4">
    <source>
        <dbReference type="Proteomes" id="UP000000763"/>
    </source>
</evidence>
<feature type="region of interest" description="Disordered" evidence="1">
    <location>
        <begin position="143"/>
        <end position="197"/>
    </location>
</feature>
<organism evidence="3 4">
    <name type="scientific">Oryza sativa subsp. japonica</name>
    <name type="common">Rice</name>
    <dbReference type="NCBI Taxonomy" id="39947"/>
    <lineage>
        <taxon>Eukaryota</taxon>
        <taxon>Viridiplantae</taxon>
        <taxon>Streptophyta</taxon>
        <taxon>Embryophyta</taxon>
        <taxon>Tracheophyta</taxon>
        <taxon>Spermatophyta</taxon>
        <taxon>Magnoliopsida</taxon>
        <taxon>Liliopsida</taxon>
        <taxon>Poales</taxon>
        <taxon>Poaceae</taxon>
        <taxon>BOP clade</taxon>
        <taxon>Oryzoideae</taxon>
        <taxon>Oryzeae</taxon>
        <taxon>Oryzinae</taxon>
        <taxon>Oryza</taxon>
        <taxon>Oryza sativa</taxon>
    </lineage>
</organism>
<evidence type="ECO:0000259" key="2">
    <source>
        <dbReference type="Pfam" id="PF04569"/>
    </source>
</evidence>
<feature type="region of interest" description="Disordered" evidence="1">
    <location>
        <begin position="59"/>
        <end position="100"/>
    </location>
</feature>
<reference evidence="4" key="2">
    <citation type="journal article" date="2008" name="Nucleic Acids Res.">
        <title>The rice annotation project database (RAP-DB): 2008 update.</title>
        <authorList>
            <consortium name="The rice annotation project (RAP)"/>
        </authorList>
    </citation>
    <scope>GENOME REANNOTATION</scope>
    <source>
        <strain evidence="4">cv. Nipponbare</strain>
    </source>
</reference>
<gene>
    <name evidence="3" type="primary">OJ1058_A12.135</name>
</gene>
<feature type="compositionally biased region" description="Basic and acidic residues" evidence="1">
    <location>
        <begin position="70"/>
        <end position="98"/>
    </location>
</feature>
<dbReference type="EMBL" id="AP003863">
    <property type="protein sequence ID" value="BAD73666.1"/>
    <property type="molecule type" value="Genomic_DNA"/>
</dbReference>
<proteinExistence type="predicted"/>
<sequence>MGRTRGSEPPDRIRRKEARGGGLRRRTLAARKRGNGGGATRIKFKVVGVSPGFKEFISGVGWGRATPWRSGDERRPPGASGDGDKPMAGDGIARERFGETLGSSRTVSVRVVDELGPDDGARLRAAAETEQRRGARRIVRQEEEYGGGAHRRGRSGVGDAEGVVTRRAAPSLTRPTPRLTRPLAQRGSEEAVAGRAASGWQQWRGWFERGEDETRGEGAGFIGEEERSVWRRETDIGGQASSAGAALAVKERQVVTAAVVGEKGKKGREKSLAPLPLWEEGERENEGEEHELCLLVLEGCGMGASGPSDDSGDDG</sequence>
<feature type="compositionally biased region" description="Basic residues" evidence="1">
    <location>
        <begin position="15"/>
        <end position="34"/>
    </location>
</feature>
<accession>Q5QLP2</accession>
<feature type="compositionally biased region" description="Low complexity" evidence="1">
    <location>
        <begin position="172"/>
        <end position="183"/>
    </location>
</feature>
<protein>
    <submittedName>
        <fullName evidence="3">Epstein-Barr virus EBNA-1-like protein</fullName>
    </submittedName>
</protein>
<dbReference type="Pfam" id="PF04569">
    <property type="entry name" value="DUF591"/>
    <property type="match status" value="1"/>
</dbReference>
<feature type="compositionally biased region" description="Basic and acidic residues" evidence="1">
    <location>
        <begin position="1"/>
        <end position="14"/>
    </location>
</feature>
<evidence type="ECO:0000256" key="1">
    <source>
        <dbReference type="SAM" id="MobiDB-lite"/>
    </source>
</evidence>
<feature type="region of interest" description="Disordered" evidence="1">
    <location>
        <begin position="261"/>
        <end position="289"/>
    </location>
</feature>
<dbReference type="Proteomes" id="UP000000763">
    <property type="component" value="Chromosome 7"/>
</dbReference>
<feature type="region of interest" description="Disordered" evidence="1">
    <location>
        <begin position="1"/>
        <end position="38"/>
    </location>
</feature>
<evidence type="ECO:0000313" key="3">
    <source>
        <dbReference type="EMBL" id="BAD73666.1"/>
    </source>
</evidence>
<dbReference type="AlphaFoldDB" id="Q5QLP2"/>
<name>Q5QLP2_ORYSJ</name>
<feature type="domain" description="DUF591" evidence="2">
    <location>
        <begin position="2"/>
        <end position="52"/>
    </location>
</feature>
<feature type="compositionally biased region" description="Acidic residues" evidence="1">
    <location>
        <begin position="279"/>
        <end position="289"/>
    </location>
</feature>
<reference evidence="4" key="1">
    <citation type="journal article" date="2005" name="Nature">
        <title>The map-based sequence of the rice genome.</title>
        <authorList>
            <consortium name="International rice genome sequencing project (IRGSP)"/>
            <person name="Matsumoto T."/>
            <person name="Wu J."/>
            <person name="Kanamori H."/>
            <person name="Katayose Y."/>
            <person name="Fujisawa M."/>
            <person name="Namiki N."/>
            <person name="Mizuno H."/>
            <person name="Yamamoto K."/>
            <person name="Antonio B.A."/>
            <person name="Baba T."/>
            <person name="Sakata K."/>
            <person name="Nagamura Y."/>
            <person name="Aoki H."/>
            <person name="Arikawa K."/>
            <person name="Arita K."/>
            <person name="Bito T."/>
            <person name="Chiden Y."/>
            <person name="Fujitsuka N."/>
            <person name="Fukunaka R."/>
            <person name="Hamada M."/>
            <person name="Harada C."/>
            <person name="Hayashi A."/>
            <person name="Hijishita S."/>
            <person name="Honda M."/>
            <person name="Hosokawa S."/>
            <person name="Ichikawa Y."/>
            <person name="Idonuma A."/>
            <person name="Iijima M."/>
            <person name="Ikeda M."/>
            <person name="Ikeno M."/>
            <person name="Ito K."/>
            <person name="Ito S."/>
            <person name="Ito T."/>
            <person name="Ito Y."/>
            <person name="Ito Y."/>
            <person name="Iwabuchi A."/>
            <person name="Kamiya K."/>
            <person name="Karasawa W."/>
            <person name="Kurita K."/>
            <person name="Katagiri S."/>
            <person name="Kikuta A."/>
            <person name="Kobayashi H."/>
            <person name="Kobayashi N."/>
            <person name="Machita K."/>
            <person name="Maehara T."/>
            <person name="Masukawa M."/>
            <person name="Mizubayashi T."/>
            <person name="Mukai Y."/>
            <person name="Nagasaki H."/>
            <person name="Nagata Y."/>
            <person name="Naito S."/>
            <person name="Nakashima M."/>
            <person name="Nakama Y."/>
            <person name="Nakamichi Y."/>
            <person name="Nakamura M."/>
            <person name="Meguro A."/>
            <person name="Negishi M."/>
            <person name="Ohta I."/>
            <person name="Ohta T."/>
            <person name="Okamoto M."/>
            <person name="Ono N."/>
            <person name="Saji S."/>
            <person name="Sakaguchi M."/>
            <person name="Sakai K."/>
            <person name="Shibata M."/>
            <person name="Shimokawa T."/>
            <person name="Song J."/>
            <person name="Takazaki Y."/>
            <person name="Terasawa K."/>
            <person name="Tsugane M."/>
            <person name="Tsuji K."/>
            <person name="Ueda S."/>
            <person name="Waki K."/>
            <person name="Yamagata H."/>
            <person name="Yamamoto M."/>
            <person name="Yamamoto S."/>
            <person name="Yamane H."/>
            <person name="Yoshiki S."/>
            <person name="Yoshihara R."/>
            <person name="Yukawa K."/>
            <person name="Zhong H."/>
            <person name="Yano M."/>
            <person name="Yuan Q."/>
            <person name="Ouyang S."/>
            <person name="Liu J."/>
            <person name="Jones K.M."/>
            <person name="Gansberger K."/>
            <person name="Moffat K."/>
            <person name="Hill J."/>
            <person name="Bera J."/>
            <person name="Fadrosh D."/>
            <person name="Jin S."/>
            <person name="Johri S."/>
            <person name="Kim M."/>
            <person name="Overton L."/>
            <person name="Reardon M."/>
            <person name="Tsitrin T."/>
            <person name="Vuong H."/>
            <person name="Weaver B."/>
            <person name="Ciecko A."/>
            <person name="Tallon L."/>
            <person name="Jackson J."/>
            <person name="Pai G."/>
            <person name="Aken S.V."/>
            <person name="Utterback T."/>
            <person name="Reidmuller S."/>
            <person name="Feldblyum T."/>
            <person name="Hsiao J."/>
            <person name="Zismann V."/>
            <person name="Iobst S."/>
            <person name="de Vazeille A.R."/>
            <person name="Buell C.R."/>
            <person name="Ying K."/>
            <person name="Li Y."/>
            <person name="Lu T."/>
            <person name="Huang Y."/>
            <person name="Zhao Q."/>
            <person name="Feng Q."/>
            <person name="Zhang L."/>
            <person name="Zhu J."/>
            <person name="Weng Q."/>
            <person name="Mu J."/>
            <person name="Lu Y."/>
            <person name="Fan D."/>
            <person name="Liu Y."/>
            <person name="Guan J."/>
            <person name="Zhang Y."/>
            <person name="Yu S."/>
            <person name="Liu X."/>
            <person name="Zhang Y."/>
            <person name="Hong G."/>
            <person name="Han B."/>
            <person name="Choisne N."/>
            <person name="Demange N."/>
            <person name="Orjeda G."/>
            <person name="Samain S."/>
            <person name="Cattolico L."/>
            <person name="Pelletier E."/>
            <person name="Couloux A."/>
            <person name="Segurens B."/>
            <person name="Wincker P."/>
            <person name="D'Hont A."/>
            <person name="Scarpelli C."/>
            <person name="Weissenbach J."/>
            <person name="Salanoubat M."/>
            <person name="Quetier F."/>
            <person name="Yu Y."/>
            <person name="Kim H.R."/>
            <person name="Rambo T."/>
            <person name="Currie J."/>
            <person name="Collura K."/>
            <person name="Luo M."/>
            <person name="Yang T."/>
            <person name="Ammiraju J.S.S."/>
            <person name="Engler F."/>
            <person name="Soderlund C."/>
            <person name="Wing R.A."/>
            <person name="Palmer L.E."/>
            <person name="de la Bastide M."/>
            <person name="Spiegel L."/>
            <person name="Nascimento L."/>
            <person name="Zutavern T."/>
            <person name="O'Shaughnessy A."/>
            <person name="Dike S."/>
            <person name="Dedhia N."/>
            <person name="Preston R."/>
            <person name="Balija V."/>
            <person name="McCombie W.R."/>
            <person name="Chow T."/>
            <person name="Chen H."/>
            <person name="Chung M."/>
            <person name="Chen C."/>
            <person name="Shaw J."/>
            <person name="Wu H."/>
            <person name="Hsiao K."/>
            <person name="Chao Y."/>
            <person name="Chu M."/>
            <person name="Cheng C."/>
            <person name="Hour A."/>
            <person name="Lee P."/>
            <person name="Lin S."/>
            <person name="Lin Y."/>
            <person name="Liou J."/>
            <person name="Liu S."/>
            <person name="Hsing Y."/>
            <person name="Raghuvanshi S."/>
            <person name="Mohanty A."/>
            <person name="Bharti A.K."/>
            <person name="Gaur A."/>
            <person name="Gupta V."/>
            <person name="Kumar D."/>
            <person name="Ravi V."/>
            <person name="Vij S."/>
            <person name="Kapur A."/>
            <person name="Khurana P."/>
            <person name="Khurana P."/>
            <person name="Khurana J.P."/>
            <person name="Tyagi A.K."/>
            <person name="Gaikwad K."/>
            <person name="Singh A."/>
            <person name="Dalal V."/>
            <person name="Srivastava S."/>
            <person name="Dixit A."/>
            <person name="Pal A.K."/>
            <person name="Ghazi I.A."/>
            <person name="Yadav M."/>
            <person name="Pandit A."/>
            <person name="Bhargava A."/>
            <person name="Sureshbabu K."/>
            <person name="Batra K."/>
            <person name="Sharma T.R."/>
            <person name="Mohapatra T."/>
            <person name="Singh N.K."/>
            <person name="Messing J."/>
            <person name="Nelson A.B."/>
            <person name="Fuks G."/>
            <person name="Kavchok S."/>
            <person name="Keizer G."/>
            <person name="Linton E."/>
            <person name="Llaca V."/>
            <person name="Song R."/>
            <person name="Tanyolac B."/>
            <person name="Young S."/>
            <person name="Ho-Il K."/>
            <person name="Hahn J.H."/>
            <person name="Sangsakoo G."/>
            <person name="Vanavichit A."/>
            <person name="de Mattos Luiz.A.T."/>
            <person name="Zimmer P.D."/>
            <person name="Malone G."/>
            <person name="Dellagostin O."/>
            <person name="de Oliveira A.C."/>
            <person name="Bevan M."/>
            <person name="Bancroft I."/>
            <person name="Minx P."/>
            <person name="Cordum H."/>
            <person name="Wilson R."/>
            <person name="Cheng Z."/>
            <person name="Jin W."/>
            <person name="Jiang J."/>
            <person name="Leong S.A."/>
            <person name="Iwama H."/>
            <person name="Gojobori T."/>
            <person name="Itoh T."/>
            <person name="Niimura Y."/>
            <person name="Fujii Y."/>
            <person name="Habara T."/>
            <person name="Sakai H."/>
            <person name="Sato Y."/>
            <person name="Wilson G."/>
            <person name="Kumar K."/>
            <person name="McCouch S."/>
            <person name="Juretic N."/>
            <person name="Hoen D."/>
            <person name="Wright S."/>
            <person name="Bruskiewich R."/>
            <person name="Bureau T."/>
            <person name="Miyao A."/>
            <person name="Hirochika H."/>
            <person name="Nishikawa T."/>
            <person name="Kadowaki K."/>
            <person name="Sugiura M."/>
            <person name="Burr B."/>
            <person name="Sasaki T."/>
        </authorList>
    </citation>
    <scope>NUCLEOTIDE SEQUENCE [LARGE SCALE GENOMIC DNA]</scope>
    <source>
        <strain evidence="4">cv. Nipponbare</strain>
    </source>
</reference>